<keyword evidence="3" id="KW-1185">Reference proteome</keyword>
<dbReference type="Proteomes" id="UP000315215">
    <property type="component" value="Chromosome"/>
</dbReference>
<dbReference type="KEGG" id="aqt:FN924_13400"/>
<evidence type="ECO:0000256" key="1">
    <source>
        <dbReference type="SAM" id="Phobius"/>
    </source>
</evidence>
<evidence type="ECO:0000313" key="3">
    <source>
        <dbReference type="Proteomes" id="UP000315215"/>
    </source>
</evidence>
<dbReference type="InterPro" id="IPR021529">
    <property type="entry name" value="DUF2798"/>
</dbReference>
<keyword evidence="1" id="KW-0472">Membrane</keyword>
<keyword evidence="1" id="KW-0812">Transmembrane</keyword>
<reference evidence="2 3" key="1">
    <citation type="submission" date="2019-07" db="EMBL/GenBank/DDBJ databases">
        <authorList>
            <person name="Li J."/>
        </authorList>
    </citation>
    <scope>NUCLEOTIDE SEQUENCE [LARGE SCALE GENOMIC DNA]</scope>
    <source>
        <strain evidence="2 3">TKL69</strain>
    </source>
</reference>
<dbReference type="OrthoDB" id="7062363at2"/>
<organism evidence="2 3">
    <name type="scientific">Radiobacillus deserti</name>
    <dbReference type="NCBI Taxonomy" id="2594883"/>
    <lineage>
        <taxon>Bacteria</taxon>
        <taxon>Bacillati</taxon>
        <taxon>Bacillota</taxon>
        <taxon>Bacilli</taxon>
        <taxon>Bacillales</taxon>
        <taxon>Bacillaceae</taxon>
        <taxon>Radiobacillus</taxon>
    </lineage>
</organism>
<proteinExistence type="predicted"/>
<feature type="transmembrane region" description="Helical" evidence="1">
    <location>
        <begin position="9"/>
        <end position="28"/>
    </location>
</feature>
<name>A0A516KI65_9BACI</name>
<gene>
    <name evidence="2" type="ORF">FN924_13400</name>
</gene>
<dbReference type="AlphaFoldDB" id="A0A516KI65"/>
<feature type="transmembrane region" description="Helical" evidence="1">
    <location>
        <begin position="116"/>
        <end position="144"/>
    </location>
</feature>
<dbReference type="EMBL" id="CP041666">
    <property type="protein sequence ID" value="QDP41098.1"/>
    <property type="molecule type" value="Genomic_DNA"/>
</dbReference>
<feature type="transmembrane region" description="Helical" evidence="1">
    <location>
        <begin position="80"/>
        <end position="104"/>
    </location>
</feature>
<sequence>MPTTKREGLIFGIMMCLGMVLVMANYNLWLNDAYGHLSIGGILVELLIGFVIALLLDLFLVGPVAKALTFRIPFNKTNKLLFVLIMSTCMIIGMVLFMSIFGLITQIIGSGLDEKGILITYLVICFKNFIVAYPLQLIIMGPLVRFIFVRFVKKEPIEVTIG</sequence>
<accession>A0A516KI65</accession>
<dbReference type="Pfam" id="PF11391">
    <property type="entry name" value="DUF2798"/>
    <property type="match status" value="2"/>
</dbReference>
<evidence type="ECO:0000313" key="2">
    <source>
        <dbReference type="EMBL" id="QDP41098.1"/>
    </source>
</evidence>
<feature type="transmembrane region" description="Helical" evidence="1">
    <location>
        <begin position="34"/>
        <end position="60"/>
    </location>
</feature>
<keyword evidence="1" id="KW-1133">Transmembrane helix</keyword>
<dbReference type="RefSeq" id="WP_143895298.1">
    <property type="nucleotide sequence ID" value="NZ_CP041666.1"/>
</dbReference>
<protein>
    <submittedName>
        <fullName evidence="2">DUF2798 domain-containing protein</fullName>
    </submittedName>
</protein>